<feature type="region of interest" description="Disordered" evidence="3">
    <location>
        <begin position="1"/>
        <end position="42"/>
    </location>
</feature>
<dbReference type="CDD" id="cd06526">
    <property type="entry name" value="metazoan_ACD"/>
    <property type="match status" value="1"/>
</dbReference>
<dbReference type="Proteomes" id="UP000440578">
    <property type="component" value="Unassembled WGS sequence"/>
</dbReference>
<dbReference type="PANTHER" id="PTHR45640">
    <property type="entry name" value="HEAT SHOCK PROTEIN HSP-12.2-RELATED"/>
    <property type="match status" value="1"/>
</dbReference>
<dbReference type="GO" id="GO:0005737">
    <property type="term" value="C:cytoplasm"/>
    <property type="evidence" value="ECO:0007669"/>
    <property type="project" value="TreeGrafter"/>
</dbReference>
<dbReference type="InterPro" id="IPR001436">
    <property type="entry name" value="Alpha-crystallin/sHSP_animal"/>
</dbReference>
<dbReference type="EMBL" id="VIIS01001646">
    <property type="protein sequence ID" value="KAF0294977.1"/>
    <property type="molecule type" value="Genomic_DNA"/>
</dbReference>
<dbReference type="GO" id="GO:0051082">
    <property type="term" value="F:unfolded protein binding"/>
    <property type="evidence" value="ECO:0007669"/>
    <property type="project" value="TreeGrafter"/>
</dbReference>
<name>A0A6A4VEY1_AMPAM</name>
<feature type="domain" description="SHSP" evidence="4">
    <location>
        <begin position="43"/>
        <end position="135"/>
    </location>
</feature>
<dbReference type="PANTHER" id="PTHR45640:SF26">
    <property type="entry name" value="RE23625P"/>
    <property type="match status" value="1"/>
</dbReference>
<comment type="caution">
    <text evidence="5">The sequence shown here is derived from an EMBL/GenBank/DDBJ whole genome shotgun (WGS) entry which is preliminary data.</text>
</comment>
<comment type="similarity">
    <text evidence="1 2">Belongs to the small heat shock protein (HSP20) family.</text>
</comment>
<keyword evidence="6" id="KW-1185">Reference proteome</keyword>
<evidence type="ECO:0000256" key="1">
    <source>
        <dbReference type="PROSITE-ProRule" id="PRU00285"/>
    </source>
</evidence>
<accession>A0A6A4VEY1</accession>
<organism evidence="5 6">
    <name type="scientific">Amphibalanus amphitrite</name>
    <name type="common">Striped barnacle</name>
    <name type="synonym">Balanus amphitrite</name>
    <dbReference type="NCBI Taxonomy" id="1232801"/>
    <lineage>
        <taxon>Eukaryota</taxon>
        <taxon>Metazoa</taxon>
        <taxon>Ecdysozoa</taxon>
        <taxon>Arthropoda</taxon>
        <taxon>Crustacea</taxon>
        <taxon>Multicrustacea</taxon>
        <taxon>Cirripedia</taxon>
        <taxon>Thoracica</taxon>
        <taxon>Thoracicalcarea</taxon>
        <taxon>Balanomorpha</taxon>
        <taxon>Balanoidea</taxon>
        <taxon>Balanidae</taxon>
        <taxon>Amphibalaninae</taxon>
        <taxon>Amphibalanus</taxon>
    </lineage>
</organism>
<reference evidence="5 6" key="1">
    <citation type="submission" date="2019-07" db="EMBL/GenBank/DDBJ databases">
        <title>Draft genome assembly of a fouling barnacle, Amphibalanus amphitrite (Darwin, 1854): The first reference genome for Thecostraca.</title>
        <authorList>
            <person name="Kim W."/>
        </authorList>
    </citation>
    <scope>NUCLEOTIDE SEQUENCE [LARGE SCALE GENOMIC DNA]</scope>
    <source>
        <strain evidence="5">SNU_AA5</strain>
        <tissue evidence="5">Soma without cirri and trophi</tissue>
    </source>
</reference>
<evidence type="ECO:0000256" key="3">
    <source>
        <dbReference type="SAM" id="MobiDB-lite"/>
    </source>
</evidence>
<dbReference type="GO" id="GO:0042026">
    <property type="term" value="P:protein refolding"/>
    <property type="evidence" value="ECO:0007669"/>
    <property type="project" value="TreeGrafter"/>
</dbReference>
<evidence type="ECO:0000256" key="2">
    <source>
        <dbReference type="RuleBase" id="RU003616"/>
    </source>
</evidence>
<gene>
    <name evidence="5" type="primary">P40_0</name>
    <name evidence="5" type="ORF">FJT64_007414</name>
</gene>
<feature type="compositionally biased region" description="Low complexity" evidence="3">
    <location>
        <begin position="24"/>
        <end position="36"/>
    </location>
</feature>
<evidence type="ECO:0000313" key="6">
    <source>
        <dbReference type="Proteomes" id="UP000440578"/>
    </source>
</evidence>
<dbReference type="Gene3D" id="2.60.40.790">
    <property type="match status" value="1"/>
</dbReference>
<dbReference type="SUPFAM" id="SSF49764">
    <property type="entry name" value="HSP20-like chaperones"/>
    <property type="match status" value="1"/>
</dbReference>
<dbReference type="GO" id="GO:0005634">
    <property type="term" value="C:nucleus"/>
    <property type="evidence" value="ECO:0007669"/>
    <property type="project" value="TreeGrafter"/>
</dbReference>
<sequence>MALRLQQLRGPALVRPALKVRPASTSSSTSTSDQSSPGPRRYRLTVDAVSSGLPTSTDPAFRMKTDVEGFSDDEVKVTVADGAVTVQAEQERTTDGGRFSRRVYRRVTLPPGVEEGQVTVRREGGAVIVEAPLPQ</sequence>
<dbReference type="AlphaFoldDB" id="A0A6A4VEY1"/>
<dbReference type="PROSITE" id="PS01031">
    <property type="entry name" value="SHSP"/>
    <property type="match status" value="1"/>
</dbReference>
<evidence type="ECO:0000313" key="5">
    <source>
        <dbReference type="EMBL" id="KAF0294977.1"/>
    </source>
</evidence>
<evidence type="ECO:0000259" key="4">
    <source>
        <dbReference type="PROSITE" id="PS01031"/>
    </source>
</evidence>
<proteinExistence type="inferred from homology"/>
<dbReference type="Pfam" id="PF00011">
    <property type="entry name" value="HSP20"/>
    <property type="match status" value="1"/>
</dbReference>
<dbReference type="InterPro" id="IPR002068">
    <property type="entry name" value="A-crystallin/Hsp20_dom"/>
</dbReference>
<protein>
    <submittedName>
        <fullName evidence="5">Major egg antigen</fullName>
    </submittedName>
</protein>
<dbReference type="InterPro" id="IPR008978">
    <property type="entry name" value="HSP20-like_chaperone"/>
</dbReference>
<dbReference type="GO" id="GO:0009408">
    <property type="term" value="P:response to heat"/>
    <property type="evidence" value="ECO:0007669"/>
    <property type="project" value="TreeGrafter"/>
</dbReference>